<organism evidence="1">
    <name type="scientific">Anguilla anguilla</name>
    <name type="common">European freshwater eel</name>
    <name type="synonym">Muraena anguilla</name>
    <dbReference type="NCBI Taxonomy" id="7936"/>
    <lineage>
        <taxon>Eukaryota</taxon>
        <taxon>Metazoa</taxon>
        <taxon>Chordata</taxon>
        <taxon>Craniata</taxon>
        <taxon>Vertebrata</taxon>
        <taxon>Euteleostomi</taxon>
        <taxon>Actinopterygii</taxon>
        <taxon>Neopterygii</taxon>
        <taxon>Teleostei</taxon>
        <taxon>Anguilliformes</taxon>
        <taxon>Anguillidae</taxon>
        <taxon>Anguilla</taxon>
    </lineage>
</organism>
<sequence length="78" mass="8699">MLVLMVPSLKPEMAPLPAWVSVSLTHVTIVSSFTFCPSPRSSRMFNVYLLISCHSRARVRFDSSVQVLPSDPHNENLA</sequence>
<reference evidence="1" key="1">
    <citation type="submission" date="2014-11" db="EMBL/GenBank/DDBJ databases">
        <authorList>
            <person name="Amaro Gonzalez C."/>
        </authorList>
    </citation>
    <scope>NUCLEOTIDE SEQUENCE</scope>
</reference>
<protein>
    <submittedName>
        <fullName evidence="1">Uncharacterized protein</fullName>
    </submittedName>
</protein>
<dbReference type="AlphaFoldDB" id="A0A0E9TZX5"/>
<accession>A0A0E9TZX5</accession>
<dbReference type="EMBL" id="GBXM01050092">
    <property type="protein sequence ID" value="JAH58485.1"/>
    <property type="molecule type" value="Transcribed_RNA"/>
</dbReference>
<evidence type="ECO:0000313" key="1">
    <source>
        <dbReference type="EMBL" id="JAH58485.1"/>
    </source>
</evidence>
<name>A0A0E9TZX5_ANGAN</name>
<proteinExistence type="predicted"/>
<reference evidence="1" key="2">
    <citation type="journal article" date="2015" name="Fish Shellfish Immunol.">
        <title>Early steps in the European eel (Anguilla anguilla)-Vibrio vulnificus interaction in the gills: Role of the RtxA13 toxin.</title>
        <authorList>
            <person name="Callol A."/>
            <person name="Pajuelo D."/>
            <person name="Ebbesson L."/>
            <person name="Teles M."/>
            <person name="MacKenzie S."/>
            <person name="Amaro C."/>
        </authorList>
    </citation>
    <scope>NUCLEOTIDE SEQUENCE</scope>
</reference>